<dbReference type="InterPro" id="IPR036097">
    <property type="entry name" value="HisK_dim/P_sf"/>
</dbReference>
<evidence type="ECO:0000256" key="11">
    <source>
        <dbReference type="ARBA" id="ARBA00022989"/>
    </source>
</evidence>
<dbReference type="RefSeq" id="WP_211851468.1">
    <property type="nucleotide sequence ID" value="NZ_JAAGBB010000005.1"/>
</dbReference>
<evidence type="ECO:0000313" key="19">
    <source>
        <dbReference type="Proteomes" id="UP001196870"/>
    </source>
</evidence>
<keyword evidence="6" id="KW-0808">Transferase</keyword>
<keyword evidence="13 15" id="KW-0472">Membrane</keyword>
<dbReference type="InterPro" id="IPR003661">
    <property type="entry name" value="HisK_dim/P_dom"/>
</dbReference>
<keyword evidence="10" id="KW-0067">ATP-binding</keyword>
<dbReference type="Gene3D" id="1.10.287.130">
    <property type="match status" value="1"/>
</dbReference>
<evidence type="ECO:0000256" key="1">
    <source>
        <dbReference type="ARBA" id="ARBA00000085"/>
    </source>
</evidence>
<evidence type="ECO:0000256" key="5">
    <source>
        <dbReference type="ARBA" id="ARBA00022553"/>
    </source>
</evidence>
<evidence type="ECO:0000256" key="3">
    <source>
        <dbReference type="ARBA" id="ARBA00012438"/>
    </source>
</evidence>
<dbReference type="CDD" id="cd17546">
    <property type="entry name" value="REC_hyHK_CKI1_RcsC-like"/>
    <property type="match status" value="1"/>
</dbReference>
<dbReference type="SUPFAM" id="SSF103190">
    <property type="entry name" value="Sensory domain-like"/>
    <property type="match status" value="1"/>
</dbReference>
<keyword evidence="19" id="KW-1185">Reference proteome</keyword>
<dbReference type="CDD" id="cd12914">
    <property type="entry name" value="PDC1_DGC_like"/>
    <property type="match status" value="1"/>
</dbReference>
<evidence type="ECO:0000313" key="18">
    <source>
        <dbReference type="EMBL" id="MBR0663879.1"/>
    </source>
</evidence>
<dbReference type="Gene3D" id="3.30.450.20">
    <property type="entry name" value="PAS domain"/>
    <property type="match status" value="3"/>
</dbReference>
<dbReference type="InterPro" id="IPR036890">
    <property type="entry name" value="HATPase_C_sf"/>
</dbReference>
<dbReference type="InterPro" id="IPR004358">
    <property type="entry name" value="Sig_transdc_His_kin-like_C"/>
</dbReference>
<dbReference type="PANTHER" id="PTHR45339:SF1">
    <property type="entry name" value="HYBRID SIGNAL TRANSDUCTION HISTIDINE KINASE J"/>
    <property type="match status" value="1"/>
</dbReference>
<evidence type="ECO:0000256" key="2">
    <source>
        <dbReference type="ARBA" id="ARBA00004651"/>
    </source>
</evidence>
<proteinExistence type="predicted"/>
<gene>
    <name evidence="18" type="ORF">GXW71_05850</name>
</gene>
<dbReference type="CDD" id="cd00082">
    <property type="entry name" value="HisKA"/>
    <property type="match status" value="1"/>
</dbReference>
<dbReference type="SUPFAM" id="SSF55785">
    <property type="entry name" value="PYP-like sensor domain (PAS domain)"/>
    <property type="match status" value="1"/>
</dbReference>
<comment type="subcellular location">
    <subcellularLocation>
        <location evidence="2">Cell membrane</location>
        <topology evidence="2">Multi-pass membrane protein</topology>
    </subcellularLocation>
</comment>
<keyword evidence="5 14" id="KW-0597">Phosphoprotein</keyword>
<dbReference type="InterPro" id="IPR033479">
    <property type="entry name" value="dCache_1"/>
</dbReference>
<evidence type="ECO:0000259" key="16">
    <source>
        <dbReference type="PROSITE" id="PS50109"/>
    </source>
</evidence>
<dbReference type="EMBL" id="JAAGBB010000005">
    <property type="protein sequence ID" value="MBR0663879.1"/>
    <property type="molecule type" value="Genomic_DNA"/>
</dbReference>
<feature type="transmembrane region" description="Helical" evidence="15">
    <location>
        <begin position="17"/>
        <end position="37"/>
    </location>
</feature>
<dbReference type="SUPFAM" id="SSF52172">
    <property type="entry name" value="CheY-like"/>
    <property type="match status" value="1"/>
</dbReference>
<keyword evidence="7 15" id="KW-0812">Transmembrane</keyword>
<dbReference type="Gene3D" id="3.30.565.10">
    <property type="entry name" value="Histidine kinase-like ATPase, C-terminal domain"/>
    <property type="match status" value="1"/>
</dbReference>
<feature type="domain" description="Histidine kinase" evidence="16">
    <location>
        <begin position="442"/>
        <end position="664"/>
    </location>
</feature>
<dbReference type="InterPro" id="IPR003594">
    <property type="entry name" value="HATPase_dom"/>
</dbReference>
<dbReference type="SMART" id="SM00388">
    <property type="entry name" value="HisKA"/>
    <property type="match status" value="1"/>
</dbReference>
<evidence type="ECO:0000256" key="10">
    <source>
        <dbReference type="ARBA" id="ARBA00022840"/>
    </source>
</evidence>
<accession>A0ABS5EUC6</accession>
<organism evidence="18 19">
    <name type="scientific">Plastoroseomonas hellenica</name>
    <dbReference type="NCBI Taxonomy" id="2687306"/>
    <lineage>
        <taxon>Bacteria</taxon>
        <taxon>Pseudomonadati</taxon>
        <taxon>Pseudomonadota</taxon>
        <taxon>Alphaproteobacteria</taxon>
        <taxon>Acetobacterales</taxon>
        <taxon>Acetobacteraceae</taxon>
        <taxon>Plastoroseomonas</taxon>
    </lineage>
</organism>
<dbReference type="Pfam" id="PF00072">
    <property type="entry name" value="Response_reg"/>
    <property type="match status" value="1"/>
</dbReference>
<evidence type="ECO:0000256" key="14">
    <source>
        <dbReference type="PROSITE-ProRule" id="PRU00169"/>
    </source>
</evidence>
<dbReference type="InterPro" id="IPR005467">
    <property type="entry name" value="His_kinase_dom"/>
</dbReference>
<keyword evidence="11 15" id="KW-1133">Transmembrane helix</keyword>
<dbReference type="InterPro" id="IPR011006">
    <property type="entry name" value="CheY-like_superfamily"/>
</dbReference>
<name>A0ABS5EUC6_9PROT</name>
<dbReference type="SUPFAM" id="SSF47384">
    <property type="entry name" value="Homodimeric domain of signal transducing histidine kinase"/>
    <property type="match status" value="1"/>
</dbReference>
<keyword evidence="12" id="KW-0902">Two-component regulatory system</keyword>
<dbReference type="SMART" id="SM00448">
    <property type="entry name" value="REC"/>
    <property type="match status" value="1"/>
</dbReference>
<evidence type="ECO:0000256" key="12">
    <source>
        <dbReference type="ARBA" id="ARBA00023012"/>
    </source>
</evidence>
<dbReference type="Pfam" id="PF00512">
    <property type="entry name" value="HisKA"/>
    <property type="match status" value="1"/>
</dbReference>
<evidence type="ECO:0000256" key="7">
    <source>
        <dbReference type="ARBA" id="ARBA00022692"/>
    </source>
</evidence>
<dbReference type="InterPro" id="IPR001789">
    <property type="entry name" value="Sig_transdc_resp-reg_receiver"/>
</dbReference>
<dbReference type="SMART" id="SM00387">
    <property type="entry name" value="HATPase_c"/>
    <property type="match status" value="1"/>
</dbReference>
<dbReference type="EC" id="2.7.13.3" evidence="3"/>
<feature type="transmembrane region" description="Helical" evidence="15">
    <location>
        <begin position="289"/>
        <end position="307"/>
    </location>
</feature>
<protein>
    <recommendedName>
        <fullName evidence="3">histidine kinase</fullName>
        <ecNumber evidence="3">2.7.13.3</ecNumber>
    </recommendedName>
</protein>
<evidence type="ECO:0000256" key="8">
    <source>
        <dbReference type="ARBA" id="ARBA00022741"/>
    </source>
</evidence>
<dbReference type="Pfam" id="PF02518">
    <property type="entry name" value="HATPase_c"/>
    <property type="match status" value="1"/>
</dbReference>
<dbReference type="Gene3D" id="3.40.50.2300">
    <property type="match status" value="1"/>
</dbReference>
<dbReference type="InterPro" id="IPR029151">
    <property type="entry name" value="Sensor-like_sf"/>
</dbReference>
<dbReference type="Proteomes" id="UP001196870">
    <property type="component" value="Unassembled WGS sequence"/>
</dbReference>
<sequence>MMPKLAVPLRILANHRFGLGLLAGTIALLWAGIWLHLSVMHRHTDAAAERDAANLARSLEQNIVRTVEATDQVLRFIQVSYARDPTRFDLFDWAAAYRPADGLAVQIVIVGADGRLRASSLQRQAPAIDLSDRSYFQAHLNTGEDRLFISEPVLGRVSRRWTVQVTRPLRDAAGRFDGVVLLALDPAYLARFYDSLRTGRSSVTLAGTDGIIRARAPAEEGLLGARLPDRALQLIASRTEGNLRVDGVFDGVARLYSFRVVPSYPLAVIVGLDLDQAFAAFRAELWRSVAAGTAATLMLVLTGMMLLRQSEYLTRSRQALRITLDRMTLGVVMAGPDGRVQVLNRRARELLRLPHPLDRPGAPMAEVLARLGTGPEAAAPAPQERLRADGTAIETQILPLPDGGTLLTCADVTAQHAMAAAQAEARAAAEAASRAKSDFLANMSHEIRTPMNGVVGMVQVLRHSGLTDKQREMCEIITRSANALLTVLNDILDYSKLEAGKIVLEPLPCRVQELVGDVAQLLRGSAAAKGIDLQVILRAEPPPVLVDPTRLRQVLVNLLSNAVKFSENGEITITLDSEPDPEAAGQARLRIAVRDQGIGIAPEALAHLFTRFTQADASSTRRFGGSGLGLSISRELTRMMGGDIAVWSQVDEGSEFTIRLSLPVVDLPAAGEEDAAEIPAGPKRELSILVAEDDEINRVVIANFLQPDGHRVSFAFNGVDAVLAVRRQAFDLILMDVMMPGMDGPTATMRIRGMEGPAAQVPIIALTANAMSGDRERYMAAGMNGYVSKPINRRELHRTIERLLGVHAFARGTAAPAATLPAPVVSAEVIEEVDDILAGLQG</sequence>
<reference evidence="19" key="1">
    <citation type="journal article" date="2021" name="Syst. Appl. Microbiol.">
        <title>Roseomonas hellenica sp. nov., isolated from roots of wild-growing Alkanna tinctoria.</title>
        <authorList>
            <person name="Rat A."/>
            <person name="Naranjo H.D."/>
            <person name="Lebbe L."/>
            <person name="Cnockaert M."/>
            <person name="Krigas N."/>
            <person name="Grigoriadou K."/>
            <person name="Maloupa E."/>
            <person name="Willems A."/>
        </authorList>
    </citation>
    <scope>NUCLEOTIDE SEQUENCE [LARGE SCALE GENOMIC DNA]</scope>
    <source>
        <strain evidence="19">LMG 31523</strain>
    </source>
</reference>
<comment type="catalytic activity">
    <reaction evidence="1">
        <text>ATP + protein L-histidine = ADP + protein N-phospho-L-histidine.</text>
        <dbReference type="EC" id="2.7.13.3"/>
    </reaction>
</comment>
<evidence type="ECO:0000256" key="4">
    <source>
        <dbReference type="ARBA" id="ARBA00022475"/>
    </source>
</evidence>
<evidence type="ECO:0000259" key="17">
    <source>
        <dbReference type="PROSITE" id="PS50110"/>
    </source>
</evidence>
<dbReference type="PROSITE" id="PS50109">
    <property type="entry name" value="HIS_KIN"/>
    <property type="match status" value="1"/>
</dbReference>
<evidence type="ECO:0000256" key="13">
    <source>
        <dbReference type="ARBA" id="ARBA00023136"/>
    </source>
</evidence>
<dbReference type="InterPro" id="IPR035965">
    <property type="entry name" value="PAS-like_dom_sf"/>
</dbReference>
<keyword evidence="4" id="KW-1003">Cell membrane</keyword>
<comment type="caution">
    <text evidence="18">The sequence shown here is derived from an EMBL/GenBank/DDBJ whole genome shotgun (WGS) entry which is preliminary data.</text>
</comment>
<dbReference type="PANTHER" id="PTHR45339">
    <property type="entry name" value="HYBRID SIGNAL TRANSDUCTION HISTIDINE KINASE J"/>
    <property type="match status" value="1"/>
</dbReference>
<dbReference type="Pfam" id="PF02743">
    <property type="entry name" value="dCache_1"/>
    <property type="match status" value="1"/>
</dbReference>
<dbReference type="CDD" id="cd12915">
    <property type="entry name" value="PDC2_DGC_like"/>
    <property type="match status" value="1"/>
</dbReference>
<dbReference type="PRINTS" id="PR00344">
    <property type="entry name" value="BCTRLSENSOR"/>
</dbReference>
<evidence type="ECO:0000256" key="9">
    <source>
        <dbReference type="ARBA" id="ARBA00022777"/>
    </source>
</evidence>
<dbReference type="PROSITE" id="PS50110">
    <property type="entry name" value="RESPONSE_REGULATORY"/>
    <property type="match status" value="1"/>
</dbReference>
<feature type="domain" description="Response regulatory" evidence="17">
    <location>
        <begin position="687"/>
        <end position="804"/>
    </location>
</feature>
<dbReference type="SUPFAM" id="SSF55874">
    <property type="entry name" value="ATPase domain of HSP90 chaperone/DNA topoisomerase II/histidine kinase"/>
    <property type="match status" value="1"/>
</dbReference>
<dbReference type="CDD" id="cd16922">
    <property type="entry name" value="HATPase_EvgS-ArcB-TorS-like"/>
    <property type="match status" value="1"/>
</dbReference>
<feature type="modified residue" description="4-aspartylphosphate" evidence="14">
    <location>
        <position position="736"/>
    </location>
</feature>
<keyword evidence="8" id="KW-0547">Nucleotide-binding</keyword>
<evidence type="ECO:0000256" key="15">
    <source>
        <dbReference type="SAM" id="Phobius"/>
    </source>
</evidence>
<evidence type="ECO:0000256" key="6">
    <source>
        <dbReference type="ARBA" id="ARBA00022679"/>
    </source>
</evidence>
<keyword evidence="9" id="KW-0418">Kinase</keyword>